<name>A0A1Y6CYQ9_9GAMM</name>
<dbReference type="InterPro" id="IPR003661">
    <property type="entry name" value="HisK_dim/P_dom"/>
</dbReference>
<evidence type="ECO:0000313" key="18">
    <source>
        <dbReference type="Proteomes" id="UP000192923"/>
    </source>
</evidence>
<dbReference type="Gene3D" id="2.10.70.100">
    <property type="match status" value="1"/>
</dbReference>
<dbReference type="OrthoDB" id="5571442at2"/>
<dbReference type="InterPro" id="IPR035965">
    <property type="entry name" value="PAS-like_dom_sf"/>
</dbReference>
<dbReference type="InterPro" id="IPR052162">
    <property type="entry name" value="Sensor_kinase/Photoreceptor"/>
</dbReference>
<dbReference type="InterPro" id="IPR038318">
    <property type="entry name" value="KdpD_sf"/>
</dbReference>
<evidence type="ECO:0000256" key="7">
    <source>
        <dbReference type="ARBA" id="ARBA00022741"/>
    </source>
</evidence>
<keyword evidence="11" id="KW-0902">Two-component regulatory system</keyword>
<dbReference type="EC" id="2.7.13.3" evidence="3"/>
<dbReference type="SUPFAM" id="SSF55874">
    <property type="entry name" value="ATPase domain of HSP90 chaperone/DNA topoisomerase II/histidine kinase"/>
    <property type="match status" value="1"/>
</dbReference>
<feature type="transmembrane region" description="Helical" evidence="13">
    <location>
        <begin position="59"/>
        <end position="79"/>
    </location>
</feature>
<dbReference type="SMART" id="SM00388">
    <property type="entry name" value="HisKA"/>
    <property type="match status" value="1"/>
</dbReference>
<evidence type="ECO:0000256" key="4">
    <source>
        <dbReference type="ARBA" id="ARBA00022553"/>
    </source>
</evidence>
<dbReference type="GO" id="GO:0005524">
    <property type="term" value="F:ATP binding"/>
    <property type="evidence" value="ECO:0007669"/>
    <property type="project" value="UniProtKB-KW"/>
</dbReference>
<feature type="domain" description="PAC" evidence="16">
    <location>
        <begin position="222"/>
        <end position="274"/>
    </location>
</feature>
<dbReference type="Gene3D" id="1.10.287.130">
    <property type="match status" value="1"/>
</dbReference>
<dbReference type="InterPro" id="IPR013655">
    <property type="entry name" value="PAS_fold_3"/>
</dbReference>
<gene>
    <name evidence="17" type="ORF">SAMN02949497_0980</name>
</gene>
<evidence type="ECO:0000256" key="8">
    <source>
        <dbReference type="ARBA" id="ARBA00022777"/>
    </source>
</evidence>
<evidence type="ECO:0000256" key="3">
    <source>
        <dbReference type="ARBA" id="ARBA00012438"/>
    </source>
</evidence>
<evidence type="ECO:0000259" key="16">
    <source>
        <dbReference type="PROSITE" id="PS50113"/>
    </source>
</evidence>
<dbReference type="PANTHER" id="PTHR43304:SF1">
    <property type="entry name" value="PAC DOMAIN-CONTAINING PROTEIN"/>
    <property type="match status" value="1"/>
</dbReference>
<dbReference type="PROSITE" id="PS50113">
    <property type="entry name" value="PAC"/>
    <property type="match status" value="2"/>
</dbReference>
<dbReference type="Pfam" id="PF00512">
    <property type="entry name" value="HisKA"/>
    <property type="match status" value="1"/>
</dbReference>
<feature type="domain" description="PAS" evidence="15">
    <location>
        <begin position="149"/>
        <end position="193"/>
    </location>
</feature>
<protein>
    <recommendedName>
        <fullName evidence="3">histidine kinase</fullName>
        <ecNumber evidence="3">2.7.13.3</ecNumber>
    </recommendedName>
</protein>
<dbReference type="GO" id="GO:0000155">
    <property type="term" value="F:phosphorelay sensor kinase activity"/>
    <property type="evidence" value="ECO:0007669"/>
    <property type="project" value="InterPro"/>
</dbReference>
<organism evidence="17 18">
    <name type="scientific">Methylomagnum ishizawai</name>
    <dbReference type="NCBI Taxonomy" id="1760988"/>
    <lineage>
        <taxon>Bacteria</taxon>
        <taxon>Pseudomonadati</taxon>
        <taxon>Pseudomonadota</taxon>
        <taxon>Gammaproteobacteria</taxon>
        <taxon>Methylococcales</taxon>
        <taxon>Methylococcaceae</taxon>
        <taxon>Methylomagnum</taxon>
    </lineage>
</organism>
<dbReference type="InterPro" id="IPR036097">
    <property type="entry name" value="HisK_dim/P_sf"/>
</dbReference>
<keyword evidence="7" id="KW-0547">Nucleotide-binding</keyword>
<dbReference type="Pfam" id="PF13493">
    <property type="entry name" value="DUF4118"/>
    <property type="match status" value="1"/>
</dbReference>
<feature type="domain" description="PAS" evidence="15">
    <location>
        <begin position="275"/>
        <end position="345"/>
    </location>
</feature>
<keyword evidence="8" id="KW-0418">Kinase</keyword>
<sequence length="655" mass="71904">MGGLKQKGALWRWRAHRYIQATWVTLGLAAVLGLVEPFFGDIPPVSPFLLGVMFATWQGGFRVGLFATLLSVLAHWLFFHPSVRFPAILDAYEGPRILMLLVMGGALSRAIAHLRTAERRALALSLRQARRLERELAERGRVAEALRQSEERYRAVVEDQTEVIARFTPDGTLTFVNEVYCRFFGKSYGELVGHKWHPRVVAEDVALIEAELATLSIVQPVVAIENRVYSGAGRIHWMQFINRGLFDAEGGLLGVQCVGRDITGLKQAEAELRESQERLTLALEAAEMGVWSWDVVTDAVYWSPECFRIYGYPEFDGTAAAFGRLLHPDDAGAVWRAVERALAGIDGYAVEFRAIRPDGRVVWLSKRAQIGRDPEGRPLRMVGTVQDITRRKEVEAERESLQRQLQQAQHMEAIGRLTGGIAHDFNNILASILGYTGLALDRHVPDPHGKLAEYLRQIKTAGERARDLVAKMLAYSRDGEARALPPLAPGPLVAEVIGMLESVMPPGVEVRADLDPAVPDILIEPVDFHQVLTNLALNARDAIGEAGRIDIVLRRVAVDAGCAACHRRVRGGFVELSVADSGTGIEDGVLPRIFEPFFTTKPLGKGTGMGLPVVLGIVHHAGGHILVESPPGTGAVFRLLFPPVSGEDRGLSDTT</sequence>
<evidence type="ECO:0000256" key="12">
    <source>
        <dbReference type="ARBA" id="ARBA00023136"/>
    </source>
</evidence>
<dbReference type="STRING" id="1760988.SAMN02949497_0980"/>
<evidence type="ECO:0000256" key="2">
    <source>
        <dbReference type="ARBA" id="ARBA00004141"/>
    </source>
</evidence>
<keyword evidence="9" id="KW-0067">ATP-binding</keyword>
<dbReference type="PROSITE" id="PS50109">
    <property type="entry name" value="HIS_KIN"/>
    <property type="match status" value="1"/>
</dbReference>
<keyword evidence="6 13" id="KW-0812">Transmembrane</keyword>
<dbReference type="InterPro" id="IPR036890">
    <property type="entry name" value="HATPase_C_sf"/>
</dbReference>
<keyword evidence="4" id="KW-0597">Phosphoprotein</keyword>
<evidence type="ECO:0000256" key="11">
    <source>
        <dbReference type="ARBA" id="ARBA00023012"/>
    </source>
</evidence>
<dbReference type="SMART" id="SM00387">
    <property type="entry name" value="HATPase_c"/>
    <property type="match status" value="1"/>
</dbReference>
<dbReference type="PANTHER" id="PTHR43304">
    <property type="entry name" value="PHYTOCHROME-LIKE PROTEIN CPH1"/>
    <property type="match status" value="1"/>
</dbReference>
<dbReference type="InterPro" id="IPR004358">
    <property type="entry name" value="Sig_transdc_His_kin-like_C"/>
</dbReference>
<dbReference type="Pfam" id="PF02518">
    <property type="entry name" value="HATPase_c"/>
    <property type="match status" value="1"/>
</dbReference>
<feature type="transmembrane region" description="Helical" evidence="13">
    <location>
        <begin position="21"/>
        <end position="39"/>
    </location>
</feature>
<dbReference type="Gene3D" id="3.30.565.10">
    <property type="entry name" value="Histidine kinase-like ATPase, C-terminal domain"/>
    <property type="match status" value="1"/>
</dbReference>
<keyword evidence="18" id="KW-1185">Reference proteome</keyword>
<dbReference type="Pfam" id="PF08447">
    <property type="entry name" value="PAS_3"/>
    <property type="match status" value="1"/>
</dbReference>
<dbReference type="Pfam" id="PF08448">
    <property type="entry name" value="PAS_4"/>
    <property type="match status" value="1"/>
</dbReference>
<dbReference type="AlphaFoldDB" id="A0A1Y6CYQ9"/>
<dbReference type="SMART" id="SM00091">
    <property type="entry name" value="PAS"/>
    <property type="match status" value="2"/>
</dbReference>
<dbReference type="InterPro" id="IPR000700">
    <property type="entry name" value="PAS-assoc_C"/>
</dbReference>
<reference evidence="17 18" key="1">
    <citation type="submission" date="2016-12" db="EMBL/GenBank/DDBJ databases">
        <authorList>
            <person name="Song W.-J."/>
            <person name="Kurnit D.M."/>
        </authorList>
    </citation>
    <scope>NUCLEOTIDE SEQUENCE [LARGE SCALE GENOMIC DNA]</scope>
    <source>
        <strain evidence="17 18">175</strain>
    </source>
</reference>
<evidence type="ECO:0000256" key="6">
    <source>
        <dbReference type="ARBA" id="ARBA00022692"/>
    </source>
</evidence>
<dbReference type="Gene3D" id="3.30.450.20">
    <property type="entry name" value="PAS domain"/>
    <property type="match status" value="2"/>
</dbReference>
<dbReference type="GO" id="GO:0016020">
    <property type="term" value="C:membrane"/>
    <property type="evidence" value="ECO:0007669"/>
    <property type="project" value="UniProtKB-SubCell"/>
</dbReference>
<dbReference type="PROSITE" id="PS50112">
    <property type="entry name" value="PAS"/>
    <property type="match status" value="2"/>
</dbReference>
<accession>A0A1Y6CYQ9</accession>
<dbReference type="CDD" id="cd00082">
    <property type="entry name" value="HisKA"/>
    <property type="match status" value="1"/>
</dbReference>
<dbReference type="Gene3D" id="1.20.120.620">
    <property type="entry name" value="Backbone structure of the membrane domain of e. Coli histidine kinase receptor kdpd"/>
    <property type="match status" value="1"/>
</dbReference>
<comment type="catalytic activity">
    <reaction evidence="1">
        <text>ATP + protein L-histidine = ADP + protein N-phospho-L-histidine.</text>
        <dbReference type="EC" id="2.7.13.3"/>
    </reaction>
</comment>
<dbReference type="CDD" id="cd00130">
    <property type="entry name" value="PAS"/>
    <property type="match status" value="2"/>
</dbReference>
<dbReference type="Proteomes" id="UP000192923">
    <property type="component" value="Unassembled WGS sequence"/>
</dbReference>
<evidence type="ECO:0000259" key="15">
    <source>
        <dbReference type="PROSITE" id="PS50112"/>
    </source>
</evidence>
<evidence type="ECO:0000259" key="14">
    <source>
        <dbReference type="PROSITE" id="PS50109"/>
    </source>
</evidence>
<proteinExistence type="predicted"/>
<dbReference type="InterPro" id="IPR025201">
    <property type="entry name" value="KdpD_TM"/>
</dbReference>
<dbReference type="PRINTS" id="PR00344">
    <property type="entry name" value="BCTRLSENSOR"/>
</dbReference>
<feature type="domain" description="Histidine kinase" evidence="14">
    <location>
        <begin position="420"/>
        <end position="645"/>
    </location>
</feature>
<evidence type="ECO:0000256" key="10">
    <source>
        <dbReference type="ARBA" id="ARBA00022989"/>
    </source>
</evidence>
<evidence type="ECO:0000256" key="1">
    <source>
        <dbReference type="ARBA" id="ARBA00000085"/>
    </source>
</evidence>
<evidence type="ECO:0000256" key="9">
    <source>
        <dbReference type="ARBA" id="ARBA00022840"/>
    </source>
</evidence>
<dbReference type="InterPro" id="IPR013656">
    <property type="entry name" value="PAS_4"/>
</dbReference>
<dbReference type="InterPro" id="IPR001610">
    <property type="entry name" value="PAC"/>
</dbReference>
<feature type="domain" description="PAC" evidence="16">
    <location>
        <begin position="348"/>
        <end position="400"/>
    </location>
</feature>
<dbReference type="InterPro" id="IPR000014">
    <property type="entry name" value="PAS"/>
</dbReference>
<dbReference type="SUPFAM" id="SSF47384">
    <property type="entry name" value="Homodimeric domain of signal transducing histidine kinase"/>
    <property type="match status" value="1"/>
</dbReference>
<dbReference type="EMBL" id="FXAM01000001">
    <property type="protein sequence ID" value="SMF93693.1"/>
    <property type="molecule type" value="Genomic_DNA"/>
</dbReference>
<dbReference type="InterPro" id="IPR003594">
    <property type="entry name" value="HATPase_dom"/>
</dbReference>
<evidence type="ECO:0000313" key="17">
    <source>
        <dbReference type="EMBL" id="SMF93693.1"/>
    </source>
</evidence>
<dbReference type="SUPFAM" id="SSF55785">
    <property type="entry name" value="PYP-like sensor domain (PAS domain)"/>
    <property type="match status" value="2"/>
</dbReference>
<keyword evidence="10 13" id="KW-1133">Transmembrane helix</keyword>
<evidence type="ECO:0000256" key="13">
    <source>
        <dbReference type="SAM" id="Phobius"/>
    </source>
</evidence>
<keyword evidence="5" id="KW-0808">Transferase</keyword>
<dbReference type="SMART" id="SM00086">
    <property type="entry name" value="PAC"/>
    <property type="match status" value="2"/>
</dbReference>
<dbReference type="InterPro" id="IPR005467">
    <property type="entry name" value="His_kinase_dom"/>
</dbReference>
<feature type="transmembrane region" description="Helical" evidence="13">
    <location>
        <begin position="91"/>
        <end position="112"/>
    </location>
</feature>
<keyword evidence="12 13" id="KW-0472">Membrane</keyword>
<dbReference type="NCBIfam" id="TIGR00229">
    <property type="entry name" value="sensory_box"/>
    <property type="match status" value="2"/>
</dbReference>
<evidence type="ECO:0000256" key="5">
    <source>
        <dbReference type="ARBA" id="ARBA00022679"/>
    </source>
</evidence>
<comment type="subcellular location">
    <subcellularLocation>
        <location evidence="2">Membrane</location>
        <topology evidence="2">Multi-pass membrane protein</topology>
    </subcellularLocation>
</comment>